<dbReference type="KEGG" id="chu:CHU_2133"/>
<dbReference type="OrthoDB" id="9800053at2"/>
<feature type="transmembrane region" description="Helical" evidence="1">
    <location>
        <begin position="553"/>
        <end position="576"/>
    </location>
</feature>
<dbReference type="PANTHER" id="PTHR35337">
    <property type="entry name" value="SLR1478 PROTEIN"/>
    <property type="match status" value="1"/>
</dbReference>
<gene>
    <name evidence="2" type="ordered locus">CHU_2133</name>
</gene>
<feature type="transmembrane region" description="Helical" evidence="1">
    <location>
        <begin position="365"/>
        <end position="383"/>
    </location>
</feature>
<dbReference type="RefSeq" id="WP_011585513.1">
    <property type="nucleotide sequence ID" value="NC_008255.1"/>
</dbReference>
<protein>
    <recommendedName>
        <fullName evidence="4">Integral membrane protein</fullName>
    </recommendedName>
</protein>
<evidence type="ECO:0000313" key="3">
    <source>
        <dbReference type="Proteomes" id="UP000001822"/>
    </source>
</evidence>
<evidence type="ECO:0008006" key="4">
    <source>
        <dbReference type="Google" id="ProtNLM"/>
    </source>
</evidence>
<dbReference type="Proteomes" id="UP000001822">
    <property type="component" value="Chromosome"/>
</dbReference>
<dbReference type="EMBL" id="CP000383">
    <property type="protein sequence ID" value="ABG59396.1"/>
    <property type="molecule type" value="Genomic_DNA"/>
</dbReference>
<feature type="transmembrane region" description="Helical" evidence="1">
    <location>
        <begin position="170"/>
        <end position="189"/>
    </location>
</feature>
<feature type="transmembrane region" description="Helical" evidence="1">
    <location>
        <begin position="222"/>
        <end position="241"/>
    </location>
</feature>
<feature type="transmembrane region" description="Helical" evidence="1">
    <location>
        <begin position="507"/>
        <end position="527"/>
    </location>
</feature>
<dbReference type="InterPro" id="IPR002798">
    <property type="entry name" value="SpoIIM-like"/>
</dbReference>
<keyword evidence="1" id="KW-1133">Transmembrane helix</keyword>
<sequence length="603" mass="69725">MKESLFIKQNKQKWKDLEKHLASEQKDPDKLSDLYIQVSDDLSYARTFYPNRSVRLYLNNLAQSVYSNIYKSRRSKWSDIVFFWKEELPKIVWDSRKELNISFFVFVLAVSIGVFSAIQDPNFVRVILGDEYVNNTLKNIQNGDPMAVYKQSKNMDMFLGITINNVKVDFLTFASGLFLGIGSILIMLFNGVMVGVFQYFFVQQGLFIESALTIWLHGTLEMAGMVLAGAAGIRMGSGLIFPGSYSRLQAFQRSAMHGFKLLMGTVPITIFAAVIESFLTRFTETPDLVRFALILLSLFFIVGYFIVYPIIKNRNGFSTFIKQTKISAADFKTPSTTSIDDNTELIRNSFSLFHHYLFLNAPLKLVSLVLSTGLLIVSLHEVLPEDIDYRQWFFFTHFLDSNLPVYIHAMHVFNLSILLFFVTYNISCLVKDKAFTLIVFSLQNYYKSFITALLIYTLFFLPNETLIFFAVILLTPPLFIILIVSVIEEQHYFQSITLSFSYMQKQYMSVVGLFVLLSGCMSLYYLFLESPFTYFFIEFVLFNIDVDAETLRWIYISFYSILSYAGIFYLLPLCAYGTMWKFFSLKEIKYAGNLFNKIHSNWK</sequence>
<organism evidence="2 3">
    <name type="scientific">Cytophaga hutchinsonii (strain ATCC 33406 / DSM 1761 / CIP 103989 / NBRC 15051 / NCIMB 9469 / D465)</name>
    <dbReference type="NCBI Taxonomy" id="269798"/>
    <lineage>
        <taxon>Bacteria</taxon>
        <taxon>Pseudomonadati</taxon>
        <taxon>Bacteroidota</taxon>
        <taxon>Cytophagia</taxon>
        <taxon>Cytophagales</taxon>
        <taxon>Cytophagaceae</taxon>
        <taxon>Cytophaga</taxon>
    </lineage>
</organism>
<proteinExistence type="predicted"/>
<dbReference type="AlphaFoldDB" id="A0A6N4SSH3"/>
<accession>A0A6N4SSH3</accession>
<keyword evidence="3" id="KW-1185">Reference proteome</keyword>
<evidence type="ECO:0000313" key="2">
    <source>
        <dbReference type="EMBL" id="ABG59396.1"/>
    </source>
</evidence>
<feature type="transmembrane region" description="Helical" evidence="1">
    <location>
        <begin position="196"/>
        <end position="216"/>
    </location>
</feature>
<feature type="transmembrane region" description="Helical" evidence="1">
    <location>
        <begin position="403"/>
        <end position="424"/>
    </location>
</feature>
<evidence type="ECO:0000256" key="1">
    <source>
        <dbReference type="SAM" id="Phobius"/>
    </source>
</evidence>
<keyword evidence="1" id="KW-0812">Transmembrane</keyword>
<feature type="transmembrane region" description="Helical" evidence="1">
    <location>
        <begin position="291"/>
        <end position="311"/>
    </location>
</feature>
<name>A0A6N4SSH3_CYTH3</name>
<keyword evidence="1" id="KW-0472">Membrane</keyword>
<reference evidence="2 3" key="1">
    <citation type="journal article" date="2007" name="Appl. Environ. Microbiol.">
        <title>Genome sequence of the cellulolytic gliding bacterium Cytophaga hutchinsonii.</title>
        <authorList>
            <person name="Xie G."/>
            <person name="Bruce D.C."/>
            <person name="Challacombe J.F."/>
            <person name="Chertkov O."/>
            <person name="Detter J.C."/>
            <person name="Gilna P."/>
            <person name="Han C.S."/>
            <person name="Lucas S."/>
            <person name="Misra M."/>
            <person name="Myers G.L."/>
            <person name="Richardson P."/>
            <person name="Tapia R."/>
            <person name="Thayer N."/>
            <person name="Thompson L.S."/>
            <person name="Brettin T.S."/>
            <person name="Henrissat B."/>
            <person name="Wilson D.B."/>
            <person name="McBride M.J."/>
        </authorList>
    </citation>
    <scope>NUCLEOTIDE SEQUENCE [LARGE SCALE GENOMIC DNA]</scope>
    <source>
        <strain evidence="3">ATCC 33406 / DSM 1761 / CIP 103989 / NBRC 15051 / NCIMB 9469 / D465</strain>
    </source>
</reference>
<feature type="transmembrane region" description="Helical" evidence="1">
    <location>
        <begin position="445"/>
        <end position="461"/>
    </location>
</feature>
<feature type="transmembrane region" description="Helical" evidence="1">
    <location>
        <begin position="261"/>
        <end position="279"/>
    </location>
</feature>
<dbReference type="PANTHER" id="PTHR35337:SF1">
    <property type="entry name" value="SLR1478 PROTEIN"/>
    <property type="match status" value="1"/>
</dbReference>
<feature type="transmembrane region" description="Helical" evidence="1">
    <location>
        <begin position="99"/>
        <end position="118"/>
    </location>
</feature>
<dbReference type="Pfam" id="PF01944">
    <property type="entry name" value="SpoIIM"/>
    <property type="match status" value="1"/>
</dbReference>
<feature type="transmembrane region" description="Helical" evidence="1">
    <location>
        <begin position="467"/>
        <end position="487"/>
    </location>
</feature>